<reference evidence="2 3" key="1">
    <citation type="submission" date="2013-12" db="EMBL/GenBank/DDBJ databases">
        <title>Annotated genome of Streptomyces scopuliridis.</title>
        <authorList>
            <person name="Olson J.B."/>
        </authorList>
    </citation>
    <scope>NUCLEOTIDE SEQUENCE [LARGE SCALE GENOMIC DNA]</scope>
    <source>
        <strain evidence="2 3">RB72</strain>
    </source>
</reference>
<name>A0A2T7TAS8_9ACTN</name>
<sequence>MNPLRAFWRFFSGRFPAPRYLAYVVLWPAGILGALVPLRPPGAAVGPGVAEQVCGALAVFVILFFMRAVDEVKDLDYDREFNPGRPLVTGETEVAAVRVYLAGSAVAAVALSAVVGAAAVVAAVLIMAYSLFLLLLESVSERFRESVWGNIVVTIQLKTGLVCYVALLARSGGAGTPALPTALVVLSFVLAYLHWEIARKTVRARFALPGEKLYSSARGAAWSLGAAVALMLAACALRVAVALGPDAAEVRPAALAVLAVPLALVLWNVLAFRGHREARHTGGGPAFAAYLAFLAAGAVQPALMGGAPPWFG</sequence>
<dbReference type="EMBL" id="AZSP01000122">
    <property type="protein sequence ID" value="PVE12215.1"/>
    <property type="molecule type" value="Genomic_DNA"/>
</dbReference>
<dbReference type="InterPro" id="IPR044878">
    <property type="entry name" value="UbiA_sf"/>
</dbReference>
<dbReference type="OrthoDB" id="5496839at2"/>
<evidence type="ECO:0000313" key="2">
    <source>
        <dbReference type="EMBL" id="PVE12215.1"/>
    </source>
</evidence>
<evidence type="ECO:0000256" key="1">
    <source>
        <dbReference type="SAM" id="Phobius"/>
    </source>
</evidence>
<organism evidence="2 3">
    <name type="scientific">Streptomyces scopuliridis RB72</name>
    <dbReference type="NCBI Taxonomy" id="1440053"/>
    <lineage>
        <taxon>Bacteria</taxon>
        <taxon>Bacillati</taxon>
        <taxon>Actinomycetota</taxon>
        <taxon>Actinomycetes</taxon>
        <taxon>Kitasatosporales</taxon>
        <taxon>Streptomycetaceae</taxon>
        <taxon>Streptomyces</taxon>
    </lineage>
</organism>
<keyword evidence="1" id="KW-0472">Membrane</keyword>
<dbReference type="RefSeq" id="WP_030349539.1">
    <property type="nucleotide sequence ID" value="NZ_AZSP01000122.1"/>
</dbReference>
<feature type="transmembrane region" description="Helical" evidence="1">
    <location>
        <begin position="253"/>
        <end position="272"/>
    </location>
</feature>
<dbReference type="STRING" id="1440053.GCA_000718095_00322"/>
<feature type="transmembrane region" description="Helical" evidence="1">
    <location>
        <begin position="50"/>
        <end position="69"/>
    </location>
</feature>
<protein>
    <recommendedName>
        <fullName evidence="4">UbiA prenyltransferase</fullName>
    </recommendedName>
</protein>
<feature type="transmembrane region" description="Helical" evidence="1">
    <location>
        <begin position="20"/>
        <end position="38"/>
    </location>
</feature>
<evidence type="ECO:0008006" key="4">
    <source>
        <dbReference type="Google" id="ProtNLM"/>
    </source>
</evidence>
<keyword evidence="3" id="KW-1185">Reference proteome</keyword>
<gene>
    <name evidence="2" type="ORF">Y717_05965</name>
</gene>
<keyword evidence="1" id="KW-0812">Transmembrane</keyword>
<dbReference type="AlphaFoldDB" id="A0A2T7TAS8"/>
<comment type="caution">
    <text evidence="2">The sequence shown here is derived from an EMBL/GenBank/DDBJ whole genome shotgun (WGS) entry which is preliminary data.</text>
</comment>
<feature type="transmembrane region" description="Helical" evidence="1">
    <location>
        <begin position="105"/>
        <end position="135"/>
    </location>
</feature>
<dbReference type="Gene3D" id="1.10.357.140">
    <property type="entry name" value="UbiA prenyltransferase"/>
    <property type="match status" value="1"/>
</dbReference>
<feature type="transmembrane region" description="Helical" evidence="1">
    <location>
        <begin position="284"/>
        <end position="303"/>
    </location>
</feature>
<accession>A0A2T7TAS8</accession>
<feature type="transmembrane region" description="Helical" evidence="1">
    <location>
        <begin position="219"/>
        <end position="241"/>
    </location>
</feature>
<evidence type="ECO:0000313" key="3">
    <source>
        <dbReference type="Proteomes" id="UP000245992"/>
    </source>
</evidence>
<dbReference type="Proteomes" id="UP000245992">
    <property type="component" value="Unassembled WGS sequence"/>
</dbReference>
<proteinExistence type="predicted"/>
<feature type="transmembrane region" description="Helical" evidence="1">
    <location>
        <begin position="179"/>
        <end position="198"/>
    </location>
</feature>
<feature type="transmembrane region" description="Helical" evidence="1">
    <location>
        <begin position="147"/>
        <end position="167"/>
    </location>
</feature>
<keyword evidence="1" id="KW-1133">Transmembrane helix</keyword>